<evidence type="ECO:0000313" key="2">
    <source>
        <dbReference type="Proteomes" id="UP000093412"/>
    </source>
</evidence>
<gene>
    <name evidence="1" type="ORF">OERS_06390</name>
</gene>
<protein>
    <submittedName>
        <fullName evidence="1">Uncharacterized protein</fullName>
    </submittedName>
</protein>
<name>A0ABX2Y8X4_9CELL</name>
<dbReference type="Proteomes" id="UP000093412">
    <property type="component" value="Unassembled WGS sequence"/>
</dbReference>
<evidence type="ECO:0000313" key="1">
    <source>
        <dbReference type="EMBL" id="OCI32708.1"/>
    </source>
</evidence>
<dbReference type="EMBL" id="MAQA01000004">
    <property type="protein sequence ID" value="OCI32708.1"/>
    <property type="molecule type" value="Genomic_DNA"/>
</dbReference>
<reference evidence="1 2" key="1">
    <citation type="submission" date="2016-06" db="EMBL/GenBank/DDBJ databases">
        <title>Genome sequence of Oerskovia enterophila DSM 43852.</title>
        <authorList>
            <person name="Poehlein A."/>
            <person name="Jag V."/>
            <person name="Bengelsdorf F.R."/>
            <person name="Daniel R."/>
            <person name="Duerre P."/>
        </authorList>
    </citation>
    <scope>NUCLEOTIDE SEQUENCE [LARGE SCALE GENOMIC DNA]</scope>
    <source>
        <strain evidence="1 2">DSM 43852</strain>
    </source>
</reference>
<keyword evidence="2" id="KW-1185">Reference proteome</keyword>
<comment type="caution">
    <text evidence="1">The sequence shown here is derived from an EMBL/GenBank/DDBJ whole genome shotgun (WGS) entry which is preliminary data.</text>
</comment>
<organism evidence="1 2">
    <name type="scientific">Oerskovia enterophila</name>
    <dbReference type="NCBI Taxonomy" id="43678"/>
    <lineage>
        <taxon>Bacteria</taxon>
        <taxon>Bacillati</taxon>
        <taxon>Actinomycetota</taxon>
        <taxon>Actinomycetes</taxon>
        <taxon>Micrococcales</taxon>
        <taxon>Cellulomonadaceae</taxon>
        <taxon>Oerskovia</taxon>
    </lineage>
</organism>
<proteinExistence type="predicted"/>
<dbReference type="RefSeq" id="WP_139107674.1">
    <property type="nucleotide sequence ID" value="NZ_MAQA01000004.1"/>
</dbReference>
<accession>A0ABX2Y8X4</accession>
<sequence>MTRDSILALIPALFALGSAIIAAIFAYKAKSRENEAARIRQLEERLSAKKTAMYEPVLQALGNMLTPDAAKANLRGDSKVRAELSAEEAIPRFMIDSITYASDEVLVAFARFRLASAAVPTPPAQITMRLVADFMIAIRKDIVGPASKATGIELMGVRINDLFSSKENVDALTLSLEELSQEHDWRAPWHGRPELGLNPEPRWWRIPSPNRRRR</sequence>